<evidence type="ECO:0000313" key="2">
    <source>
        <dbReference type="EMBL" id="GLP96743.1"/>
    </source>
</evidence>
<dbReference type="Pfam" id="PF00132">
    <property type="entry name" value="Hexapep"/>
    <property type="match status" value="2"/>
</dbReference>
<sequence>MENTFFAHATAEVSPKASIGAGSKVWNLTQIREDVVIGDDCILSKNVYIDFGVKIGNRVKVQNNVSVYNGVTIEDDVFVGPCAVFTNDMTPRAVNPEWKVTETLVKHGASLGANCTVVCGNTIGRYAMVAAGSTVTKDVPDHALVMGNPARIAGYVYRTGERVSLTHIQSAKDGVAVFINPQDGEELQLQAGNIQLR</sequence>
<dbReference type="InterPro" id="IPR001451">
    <property type="entry name" value="Hexapep"/>
</dbReference>
<dbReference type="InterPro" id="IPR011004">
    <property type="entry name" value="Trimer_LpxA-like_sf"/>
</dbReference>
<comment type="caution">
    <text evidence="2">The sequence shown here is derived from an EMBL/GenBank/DDBJ whole genome shotgun (WGS) entry which is preliminary data.</text>
</comment>
<dbReference type="PANTHER" id="PTHR43300">
    <property type="entry name" value="ACETYLTRANSFERASE"/>
    <property type="match status" value="1"/>
</dbReference>
<dbReference type="SUPFAM" id="SSF51161">
    <property type="entry name" value="Trimeric LpxA-like enzymes"/>
    <property type="match status" value="1"/>
</dbReference>
<keyword evidence="3" id="KW-1185">Reference proteome</keyword>
<gene>
    <name evidence="2" type="ORF">GCM10007895_20490</name>
</gene>
<protein>
    <submittedName>
        <fullName evidence="2">N-acetyltransferase</fullName>
    </submittedName>
</protein>
<reference evidence="2" key="1">
    <citation type="journal article" date="2014" name="Int. J. Syst. Evol. Microbiol.">
        <title>Complete genome sequence of Corynebacterium casei LMG S-19264T (=DSM 44701T), isolated from a smear-ripened cheese.</title>
        <authorList>
            <consortium name="US DOE Joint Genome Institute (JGI-PGF)"/>
            <person name="Walter F."/>
            <person name="Albersmeier A."/>
            <person name="Kalinowski J."/>
            <person name="Ruckert C."/>
        </authorList>
    </citation>
    <scope>NUCLEOTIDE SEQUENCE</scope>
    <source>
        <strain evidence="2">NBRC 101628</strain>
    </source>
</reference>
<dbReference type="AlphaFoldDB" id="A0AA37RXE8"/>
<dbReference type="Pfam" id="PF14602">
    <property type="entry name" value="Hexapep_2"/>
    <property type="match status" value="1"/>
</dbReference>
<dbReference type="EMBL" id="BSNC01000005">
    <property type="protein sequence ID" value="GLP96743.1"/>
    <property type="molecule type" value="Genomic_DNA"/>
</dbReference>
<dbReference type="Proteomes" id="UP001161422">
    <property type="component" value="Unassembled WGS sequence"/>
</dbReference>
<accession>A0AA37RXE8</accession>
<organism evidence="2 3">
    <name type="scientific">Paraferrimonas sedimenticola</name>
    <dbReference type="NCBI Taxonomy" id="375674"/>
    <lineage>
        <taxon>Bacteria</taxon>
        <taxon>Pseudomonadati</taxon>
        <taxon>Pseudomonadota</taxon>
        <taxon>Gammaproteobacteria</taxon>
        <taxon>Alteromonadales</taxon>
        <taxon>Ferrimonadaceae</taxon>
        <taxon>Paraferrimonas</taxon>
    </lineage>
</organism>
<evidence type="ECO:0000313" key="3">
    <source>
        <dbReference type="Proteomes" id="UP001161422"/>
    </source>
</evidence>
<comment type="similarity">
    <text evidence="1">Belongs to the transferase hexapeptide repeat family.</text>
</comment>
<dbReference type="PANTHER" id="PTHR43300:SF4">
    <property type="entry name" value="ACYL-[ACYL-CARRIER-PROTEIN]--UDP-N-ACETYLGLUCOSAMINE O-ACYLTRANSFERASE"/>
    <property type="match status" value="1"/>
</dbReference>
<name>A0AA37RXE8_9GAMM</name>
<dbReference type="Gene3D" id="2.160.10.10">
    <property type="entry name" value="Hexapeptide repeat proteins"/>
    <property type="match status" value="2"/>
</dbReference>
<dbReference type="RefSeq" id="WP_095504061.1">
    <property type="nucleotide sequence ID" value="NZ_BSNC01000005.1"/>
</dbReference>
<dbReference type="InterPro" id="IPR050179">
    <property type="entry name" value="Trans_hexapeptide_repeat"/>
</dbReference>
<reference evidence="2" key="2">
    <citation type="submission" date="2023-01" db="EMBL/GenBank/DDBJ databases">
        <title>Draft genome sequence of Paraferrimonas sedimenticola strain NBRC 101628.</title>
        <authorList>
            <person name="Sun Q."/>
            <person name="Mori K."/>
        </authorList>
    </citation>
    <scope>NUCLEOTIDE SEQUENCE</scope>
    <source>
        <strain evidence="2">NBRC 101628</strain>
    </source>
</reference>
<dbReference type="CDD" id="cd03358">
    <property type="entry name" value="LbH_WxcM_N_like"/>
    <property type="match status" value="1"/>
</dbReference>
<proteinExistence type="inferred from homology"/>
<evidence type="ECO:0000256" key="1">
    <source>
        <dbReference type="ARBA" id="ARBA00007274"/>
    </source>
</evidence>